<evidence type="ECO:0008006" key="11">
    <source>
        <dbReference type="Google" id="ProtNLM"/>
    </source>
</evidence>
<dbReference type="Gene3D" id="3.30.1380.20">
    <property type="entry name" value="Trafficking protein particle complex subunit 3"/>
    <property type="match status" value="1"/>
</dbReference>
<reference evidence="9" key="2">
    <citation type="submission" date="2025-08" db="UniProtKB">
        <authorList>
            <consortium name="Ensembl"/>
        </authorList>
    </citation>
    <scope>IDENTIFICATION</scope>
</reference>
<dbReference type="InterPro" id="IPR007194">
    <property type="entry name" value="TRAPP_component"/>
</dbReference>
<keyword evidence="10" id="KW-1185">Reference proteome</keyword>
<keyword evidence="7" id="KW-0931">ER-Golgi transport</keyword>
<keyword evidence="5" id="KW-0813">Transport</keyword>
<dbReference type="GO" id="GO:0030008">
    <property type="term" value="C:TRAPP complex"/>
    <property type="evidence" value="ECO:0007669"/>
    <property type="project" value="InterPro"/>
</dbReference>
<dbReference type="AlphaFoldDB" id="A0A4X2K1L3"/>
<sequence>MSATSQADRGTESKKMTFKTYLGITSCSLASDKFSQILENNSLVHFVELPDNHSFLIHSNLFCGVLRGALEMVQLAVGVKFIQDILKGDEVTEIRMRFIRWIEDNLPAREK</sequence>
<dbReference type="PANTHER" id="PTHR13048">
    <property type="entry name" value="TRAFFICKING PROTEIN PARTICLE COMPLEX SUBUNIT 3"/>
    <property type="match status" value="1"/>
</dbReference>
<dbReference type="Ensembl" id="ENSVURT00010006658.1">
    <property type="protein sequence ID" value="ENSVURP00010005888.1"/>
    <property type="gene ID" value="ENSVURG00010004567.1"/>
</dbReference>
<dbReference type="InterPro" id="IPR024096">
    <property type="entry name" value="NO_sig/Golgi_transp_ligand-bd"/>
</dbReference>
<dbReference type="GO" id="GO:0005783">
    <property type="term" value="C:endoplasmic reticulum"/>
    <property type="evidence" value="ECO:0007669"/>
    <property type="project" value="UniProtKB-SubCell"/>
</dbReference>
<reference evidence="10" key="1">
    <citation type="submission" date="2018-12" db="EMBL/GenBank/DDBJ databases">
        <authorList>
            <person name="Yazar S."/>
        </authorList>
    </citation>
    <scope>NUCLEOTIDE SEQUENCE [LARGE SCALE GENOMIC DNA]</scope>
</reference>
<dbReference type="GO" id="GO:0048193">
    <property type="term" value="P:Golgi vesicle transport"/>
    <property type="evidence" value="ECO:0007669"/>
    <property type="project" value="InterPro"/>
</dbReference>
<keyword evidence="6" id="KW-0256">Endoplasmic reticulum</keyword>
<keyword evidence="8" id="KW-0333">Golgi apparatus</keyword>
<evidence type="ECO:0000256" key="5">
    <source>
        <dbReference type="ARBA" id="ARBA00022448"/>
    </source>
</evidence>
<evidence type="ECO:0000313" key="10">
    <source>
        <dbReference type="Proteomes" id="UP000314987"/>
    </source>
</evidence>
<evidence type="ECO:0000313" key="9">
    <source>
        <dbReference type="Ensembl" id="ENSVURP00010005888.1"/>
    </source>
</evidence>
<accession>A0A4X2K1L3</accession>
<evidence type="ECO:0000256" key="8">
    <source>
        <dbReference type="ARBA" id="ARBA00023034"/>
    </source>
</evidence>
<dbReference type="GeneTree" id="ENSGT00390000003880"/>
<dbReference type="InterPro" id="IPR016721">
    <property type="entry name" value="Bet3"/>
</dbReference>
<dbReference type="STRING" id="29139.ENSVURP00010005888"/>
<evidence type="ECO:0000256" key="6">
    <source>
        <dbReference type="ARBA" id="ARBA00022824"/>
    </source>
</evidence>
<dbReference type="Proteomes" id="UP000314987">
    <property type="component" value="Unassembled WGS sequence"/>
</dbReference>
<organism evidence="9 10">
    <name type="scientific">Vombatus ursinus</name>
    <name type="common">Common wombat</name>
    <dbReference type="NCBI Taxonomy" id="29139"/>
    <lineage>
        <taxon>Eukaryota</taxon>
        <taxon>Metazoa</taxon>
        <taxon>Chordata</taxon>
        <taxon>Craniata</taxon>
        <taxon>Vertebrata</taxon>
        <taxon>Euteleostomi</taxon>
        <taxon>Mammalia</taxon>
        <taxon>Metatheria</taxon>
        <taxon>Diprotodontia</taxon>
        <taxon>Vombatidae</taxon>
        <taxon>Vombatus</taxon>
    </lineage>
</organism>
<protein>
    <recommendedName>
        <fullName evidence="11">Trafficking protein particle complex 3</fullName>
    </recommendedName>
</protein>
<evidence type="ECO:0000256" key="3">
    <source>
        <dbReference type="ARBA" id="ARBA00004240"/>
    </source>
</evidence>
<evidence type="ECO:0000256" key="1">
    <source>
        <dbReference type="ARBA" id="ARBA00002910"/>
    </source>
</evidence>
<reference evidence="9" key="3">
    <citation type="submission" date="2025-09" db="UniProtKB">
        <authorList>
            <consortium name="Ensembl"/>
        </authorList>
    </citation>
    <scope>IDENTIFICATION</scope>
</reference>
<evidence type="ECO:0000256" key="2">
    <source>
        <dbReference type="ARBA" id="ARBA00004222"/>
    </source>
</evidence>
<evidence type="ECO:0000256" key="7">
    <source>
        <dbReference type="ARBA" id="ARBA00022892"/>
    </source>
</evidence>
<dbReference type="GO" id="GO:0005794">
    <property type="term" value="C:Golgi apparatus"/>
    <property type="evidence" value="ECO:0007669"/>
    <property type="project" value="UniProtKB-SubCell"/>
</dbReference>
<dbReference type="Pfam" id="PF04051">
    <property type="entry name" value="TRAPP"/>
    <property type="match status" value="1"/>
</dbReference>
<name>A0A4X2K1L3_VOMUR</name>
<evidence type="ECO:0000256" key="4">
    <source>
        <dbReference type="ARBA" id="ARBA00006218"/>
    </source>
</evidence>
<dbReference type="SUPFAM" id="SSF111126">
    <property type="entry name" value="Ligand-binding domain in the NO signalling and Golgi transport"/>
    <property type="match status" value="1"/>
</dbReference>
<comment type="subcellular location">
    <subcellularLocation>
        <location evidence="3">Endoplasmic reticulum</location>
    </subcellularLocation>
    <subcellularLocation>
        <location evidence="2">Golgi apparatus</location>
        <location evidence="2">cis-Golgi network</location>
    </subcellularLocation>
</comment>
<comment type="similarity">
    <text evidence="4">Belongs to the TRAPP small subunits family. BET3 subfamily.</text>
</comment>
<proteinExistence type="inferred from homology"/>
<comment type="function">
    <text evidence="1">May play a role in vesicular transport from endoplasmic reticulum to Golgi.</text>
</comment>